<evidence type="ECO:0000256" key="6">
    <source>
        <dbReference type="ARBA" id="ARBA00031445"/>
    </source>
</evidence>
<protein>
    <recommendedName>
        <fullName evidence="4 10">3-deoxy-D-manno-octulosonic acid transferase</fullName>
        <shortName evidence="10">Kdo transferase</shortName>
        <ecNumber evidence="3 10">2.4.99.12</ecNumber>
    </recommendedName>
    <alternativeName>
        <fullName evidence="6 10">Lipid IV(A) 3-deoxy-D-manno-octulosonic acid transferase</fullName>
    </alternativeName>
</protein>
<evidence type="ECO:0000259" key="11">
    <source>
        <dbReference type="Pfam" id="PF04413"/>
    </source>
</evidence>
<dbReference type="Gene3D" id="3.40.50.11720">
    <property type="entry name" value="3-Deoxy-D-manno-octulosonic-acid transferase, N-terminal domain"/>
    <property type="match status" value="1"/>
</dbReference>
<evidence type="ECO:0000256" key="9">
    <source>
        <dbReference type="PIRSR" id="PIRSR639901-2"/>
    </source>
</evidence>
<evidence type="ECO:0000256" key="4">
    <source>
        <dbReference type="ARBA" id="ARBA00019077"/>
    </source>
</evidence>
<dbReference type="EMBL" id="NTJD01000001">
    <property type="protein sequence ID" value="PCD77866.1"/>
    <property type="molecule type" value="Genomic_DNA"/>
</dbReference>
<keyword evidence="13" id="KW-1185">Reference proteome</keyword>
<feature type="site" description="Transition state stabilizer" evidence="9">
    <location>
        <position position="204"/>
    </location>
</feature>
<dbReference type="RefSeq" id="WP_096429982.1">
    <property type="nucleotide sequence ID" value="NZ_NTJD01000001.1"/>
</dbReference>
<accession>A0A2A4CUP9</accession>
<proteinExistence type="inferred from homology"/>
<feature type="domain" description="3-deoxy-D-manno-octulosonic-acid transferase N-terminal" evidence="11">
    <location>
        <begin position="33"/>
        <end position="204"/>
    </location>
</feature>
<evidence type="ECO:0000256" key="10">
    <source>
        <dbReference type="RuleBase" id="RU365103"/>
    </source>
</evidence>
<evidence type="ECO:0000256" key="5">
    <source>
        <dbReference type="ARBA" id="ARBA00022679"/>
    </source>
</evidence>
<comment type="caution">
    <text evidence="12">The sequence shown here is derived from an EMBL/GenBank/DDBJ whole genome shotgun (WGS) entry which is preliminary data.</text>
</comment>
<evidence type="ECO:0000256" key="7">
    <source>
        <dbReference type="ARBA" id="ARBA00049183"/>
    </source>
</evidence>
<comment type="subcellular location">
    <subcellularLocation>
        <location evidence="10">Cell membrane</location>
    </subcellularLocation>
</comment>
<comment type="function">
    <text evidence="1 10">Involved in lipopolysaccharide (LPS) biosynthesis. Catalyzes the transfer of 3-deoxy-D-manno-octulosonate (Kdo) residue(s) from CMP-Kdo to lipid IV(A), the tetraacyldisaccharide-1,4'-bisphosphate precursor of lipid A.</text>
</comment>
<dbReference type="GO" id="GO:0043842">
    <property type="term" value="F:Kdo transferase activity"/>
    <property type="evidence" value="ECO:0007669"/>
    <property type="project" value="UniProtKB-EC"/>
</dbReference>
<feature type="active site" description="Proton acceptor" evidence="8">
    <location>
        <position position="57"/>
    </location>
</feature>
<evidence type="ECO:0000256" key="1">
    <source>
        <dbReference type="ARBA" id="ARBA00003394"/>
    </source>
</evidence>
<evidence type="ECO:0000256" key="2">
    <source>
        <dbReference type="ARBA" id="ARBA00004713"/>
    </source>
</evidence>
<name>A0A2A4CUP9_9RHOB</name>
<gene>
    <name evidence="12" type="ORF">CLN94_00660</name>
</gene>
<dbReference type="OrthoDB" id="9789797at2"/>
<sequence>MALYRLLIALVAPALILRFLWRSLGGQEEGADLAERLGGGEPAPEGSIWLHAASNGELTSARPFIDALLARAPEIDILVTTNTVTAKALAESWREPRISARLAPLDFRWVLARFLRLHHPRALIVIENEIWPNRFAMAVQRGLPVFLFGARLSERSAAFWERLGLAAGITGAITALSAQDAGSETAFLRLGLPRARLLERVNLKQSVQMPEPDDMLPWPREQTVLAASTHEGEEELILSAFRQARTRRPALRLILAPRHPRRTPEIEALIRAQGLSHATRSRHEAPGAPVYLADTMGEMANWYASAGICVIGGTFAPKGGHTPFEPARFDCALLHGPDTANFREAFAALDTAGAAMPVTDAEALAEALATLSPEAAEALGQAAHRTLATLGAGTGPTLLVDALLDRLA</sequence>
<keyword evidence="10" id="KW-0448">Lipopolysaccharide biosynthesis</keyword>
<reference evidence="12 13" key="1">
    <citation type="submission" date="2017-09" db="EMBL/GenBank/DDBJ databases">
        <title>A multilocus sequence analysis scheme for characterization of bacteria in the genus Thioclava.</title>
        <authorList>
            <person name="Liu Y."/>
            <person name="Shao Z."/>
        </authorList>
    </citation>
    <scope>NUCLEOTIDE SEQUENCE [LARGE SCALE GENOMIC DNA]</scope>
    <source>
        <strain evidence="12 13">CAU 1312</strain>
    </source>
</reference>
<dbReference type="GO" id="GO:0005886">
    <property type="term" value="C:plasma membrane"/>
    <property type="evidence" value="ECO:0007669"/>
    <property type="project" value="UniProtKB-SubCell"/>
</dbReference>
<evidence type="ECO:0000256" key="8">
    <source>
        <dbReference type="PIRSR" id="PIRSR639901-1"/>
    </source>
</evidence>
<organism evidence="12 13">
    <name type="scientific">Pseudothioclava arenosa</name>
    <dbReference type="NCBI Taxonomy" id="1795308"/>
    <lineage>
        <taxon>Bacteria</taxon>
        <taxon>Pseudomonadati</taxon>
        <taxon>Pseudomonadota</taxon>
        <taxon>Alphaproteobacteria</taxon>
        <taxon>Rhodobacterales</taxon>
        <taxon>Paracoccaceae</taxon>
        <taxon>Pseudothioclava</taxon>
    </lineage>
</organism>
<keyword evidence="10" id="KW-1003">Cell membrane</keyword>
<dbReference type="UniPathway" id="UPA00958"/>
<dbReference type="Gene3D" id="3.40.50.2000">
    <property type="entry name" value="Glycogen Phosphorylase B"/>
    <property type="match status" value="1"/>
</dbReference>
<dbReference type="InterPro" id="IPR038107">
    <property type="entry name" value="Glycos_transf_N_sf"/>
</dbReference>
<dbReference type="Pfam" id="PF04413">
    <property type="entry name" value="Glycos_transf_N"/>
    <property type="match status" value="1"/>
</dbReference>
<evidence type="ECO:0000256" key="3">
    <source>
        <dbReference type="ARBA" id="ARBA00012621"/>
    </source>
</evidence>
<dbReference type="GO" id="GO:0009245">
    <property type="term" value="P:lipid A biosynthetic process"/>
    <property type="evidence" value="ECO:0007669"/>
    <property type="project" value="TreeGrafter"/>
</dbReference>
<dbReference type="AlphaFoldDB" id="A0A2A4CUP9"/>
<dbReference type="PANTHER" id="PTHR42755:SF1">
    <property type="entry name" value="3-DEOXY-D-MANNO-OCTULOSONIC ACID TRANSFERASE, MITOCHONDRIAL-RELATED"/>
    <property type="match status" value="1"/>
</dbReference>
<dbReference type="Proteomes" id="UP000243507">
    <property type="component" value="Unassembled WGS sequence"/>
</dbReference>
<comment type="pathway">
    <text evidence="2 10">Bacterial outer membrane biogenesis; LPS core biosynthesis.</text>
</comment>
<dbReference type="InterPro" id="IPR039901">
    <property type="entry name" value="Kdotransferase"/>
</dbReference>
<comment type="similarity">
    <text evidence="10">Belongs to the glycosyltransferase group 1 family.</text>
</comment>
<dbReference type="InterPro" id="IPR007507">
    <property type="entry name" value="Glycos_transf_N"/>
</dbReference>
<dbReference type="EC" id="2.4.99.12" evidence="3 10"/>
<keyword evidence="10" id="KW-0472">Membrane</keyword>
<evidence type="ECO:0000313" key="13">
    <source>
        <dbReference type="Proteomes" id="UP000243507"/>
    </source>
</evidence>
<comment type="catalytic activity">
    <reaction evidence="7 10">
        <text>lipid IVA (E. coli) + CMP-3-deoxy-beta-D-manno-octulosonate = alpha-Kdo-(2-&gt;6)-lipid IVA (E. coli) + CMP + H(+)</text>
        <dbReference type="Rhea" id="RHEA:28066"/>
        <dbReference type="ChEBI" id="CHEBI:15378"/>
        <dbReference type="ChEBI" id="CHEBI:58603"/>
        <dbReference type="ChEBI" id="CHEBI:60364"/>
        <dbReference type="ChEBI" id="CHEBI:60377"/>
        <dbReference type="ChEBI" id="CHEBI:85987"/>
        <dbReference type="EC" id="2.4.99.12"/>
    </reaction>
</comment>
<feature type="site" description="Transition state stabilizer" evidence="9">
    <location>
        <position position="127"/>
    </location>
</feature>
<keyword evidence="5 10" id="KW-0808">Transferase</keyword>
<evidence type="ECO:0000313" key="12">
    <source>
        <dbReference type="EMBL" id="PCD77866.1"/>
    </source>
</evidence>
<dbReference type="PANTHER" id="PTHR42755">
    <property type="entry name" value="3-DEOXY-MANNO-OCTULOSONATE CYTIDYLYLTRANSFERASE"/>
    <property type="match status" value="1"/>
</dbReference>
<dbReference type="SUPFAM" id="SSF53756">
    <property type="entry name" value="UDP-Glycosyltransferase/glycogen phosphorylase"/>
    <property type="match status" value="1"/>
</dbReference>
<dbReference type="GO" id="GO:0009244">
    <property type="term" value="P:lipopolysaccharide core region biosynthetic process"/>
    <property type="evidence" value="ECO:0007669"/>
    <property type="project" value="UniProtKB-UniRule"/>
</dbReference>